<keyword evidence="3" id="KW-1185">Reference proteome</keyword>
<protein>
    <recommendedName>
        <fullName evidence="1">Tf2-1-like SH3-like domain-containing protein</fullName>
    </recommendedName>
</protein>
<dbReference type="EMBL" id="CM017661">
    <property type="protein sequence ID" value="TYI48065.1"/>
    <property type="molecule type" value="Genomic_DNA"/>
</dbReference>
<dbReference type="InterPro" id="IPR016197">
    <property type="entry name" value="Chromo-like_dom_sf"/>
</dbReference>
<dbReference type="PANTHER" id="PTHR46148:SF54">
    <property type="entry name" value="RETROTRANSPOSON-LIKE PROTEIN"/>
    <property type="match status" value="1"/>
</dbReference>
<feature type="domain" description="Tf2-1-like SH3-like" evidence="1">
    <location>
        <begin position="103"/>
        <end position="167"/>
    </location>
</feature>
<evidence type="ECO:0000313" key="2">
    <source>
        <dbReference type="EMBL" id="TYI48065.1"/>
    </source>
</evidence>
<organism evidence="2 3">
    <name type="scientific">Gossypium mustelinum</name>
    <name type="common">Cotton</name>
    <name type="synonym">Gossypium caicoense</name>
    <dbReference type="NCBI Taxonomy" id="34275"/>
    <lineage>
        <taxon>Eukaryota</taxon>
        <taxon>Viridiplantae</taxon>
        <taxon>Streptophyta</taxon>
        <taxon>Embryophyta</taxon>
        <taxon>Tracheophyta</taxon>
        <taxon>Spermatophyta</taxon>
        <taxon>Magnoliopsida</taxon>
        <taxon>eudicotyledons</taxon>
        <taxon>Gunneridae</taxon>
        <taxon>Pentapetalae</taxon>
        <taxon>rosids</taxon>
        <taxon>malvids</taxon>
        <taxon>Malvales</taxon>
        <taxon>Malvaceae</taxon>
        <taxon>Malvoideae</taxon>
        <taxon>Gossypium</taxon>
    </lineage>
</organism>
<dbReference type="InterPro" id="IPR056924">
    <property type="entry name" value="SH3_Tf2-1"/>
</dbReference>
<sequence length="269" mass="31166">MYLCCYASDHPTSWILFLPWAEYRYNTSYQTAAQMTHFEVLYGRFPPTIARYVKDDSGHPLVDAQLLERDHVLQLLKINLAQAQARMKFYADKHRRDISFNIGDWLYVKLQPYRQSSIRLQRYSKLGRRYFGPYQVLKRVGPVAYELDLPSTALIHPVFHVSMLKKCLGHPDQQVTPLDLVDSTSSINLYPIAVLDRRQVQRGSATVRQCLIQWNGLTIDDATWEDNEKLHQLYLAFHLEDKVHLDEEGTVLNPNAAEGPAGEYIAQRN</sequence>
<gene>
    <name evidence="2" type="ORF">E1A91_D13G220200v1</name>
</gene>
<evidence type="ECO:0000313" key="3">
    <source>
        <dbReference type="Proteomes" id="UP000323597"/>
    </source>
</evidence>
<dbReference type="InterPro" id="IPR036397">
    <property type="entry name" value="RNaseH_sf"/>
</dbReference>
<dbReference type="PANTHER" id="PTHR46148">
    <property type="entry name" value="CHROMO DOMAIN-CONTAINING PROTEIN"/>
    <property type="match status" value="1"/>
</dbReference>
<name>A0A5D2S7D9_GOSMU</name>
<dbReference type="Gene3D" id="3.30.420.10">
    <property type="entry name" value="Ribonuclease H-like superfamily/Ribonuclease H"/>
    <property type="match status" value="1"/>
</dbReference>
<dbReference type="Gene3D" id="2.40.50.40">
    <property type="match status" value="1"/>
</dbReference>
<proteinExistence type="predicted"/>
<dbReference type="Pfam" id="PF24626">
    <property type="entry name" value="SH3_Tf2-1"/>
    <property type="match status" value="1"/>
</dbReference>
<evidence type="ECO:0000259" key="1">
    <source>
        <dbReference type="Pfam" id="PF24626"/>
    </source>
</evidence>
<dbReference type="GO" id="GO:0003676">
    <property type="term" value="F:nucleic acid binding"/>
    <property type="evidence" value="ECO:0007669"/>
    <property type="project" value="InterPro"/>
</dbReference>
<dbReference type="AlphaFoldDB" id="A0A5D2S7D9"/>
<dbReference type="SUPFAM" id="SSF54160">
    <property type="entry name" value="Chromo domain-like"/>
    <property type="match status" value="1"/>
</dbReference>
<reference evidence="2 3" key="1">
    <citation type="submission" date="2019-07" db="EMBL/GenBank/DDBJ databases">
        <title>WGS assembly of Gossypium mustelinum.</title>
        <authorList>
            <person name="Chen Z.J."/>
            <person name="Sreedasyam A."/>
            <person name="Ando A."/>
            <person name="Song Q."/>
            <person name="De L."/>
            <person name="Hulse-Kemp A."/>
            <person name="Ding M."/>
            <person name="Ye W."/>
            <person name="Kirkbride R."/>
            <person name="Jenkins J."/>
            <person name="Plott C."/>
            <person name="Lovell J."/>
            <person name="Lin Y.-M."/>
            <person name="Vaughn R."/>
            <person name="Liu B."/>
            <person name="Li W."/>
            <person name="Simpson S."/>
            <person name="Scheffler B."/>
            <person name="Saski C."/>
            <person name="Grover C."/>
            <person name="Hu G."/>
            <person name="Conover J."/>
            <person name="Carlson J."/>
            <person name="Shu S."/>
            <person name="Boston L."/>
            <person name="Williams M."/>
            <person name="Peterson D."/>
            <person name="Mcgee K."/>
            <person name="Jones D."/>
            <person name="Wendel J."/>
            <person name="Stelly D."/>
            <person name="Grimwood J."/>
            <person name="Schmutz J."/>
        </authorList>
    </citation>
    <scope>NUCLEOTIDE SEQUENCE [LARGE SCALE GENOMIC DNA]</scope>
    <source>
        <strain evidence="2">1408120.09</strain>
    </source>
</reference>
<accession>A0A5D2S7D9</accession>
<dbReference type="Proteomes" id="UP000323597">
    <property type="component" value="Chromosome D13"/>
</dbReference>